<dbReference type="EMBL" id="CP032419">
    <property type="protein sequence ID" value="AYC35103.1"/>
    <property type="molecule type" value="Genomic_DNA"/>
</dbReference>
<evidence type="ECO:0000313" key="3">
    <source>
        <dbReference type="EMBL" id="AYC35103.1"/>
    </source>
</evidence>
<keyword evidence="1" id="KW-1133">Transmembrane helix</keyword>
<keyword evidence="1" id="KW-0812">Transmembrane</keyword>
<evidence type="ECO:0000256" key="2">
    <source>
        <dbReference type="SAM" id="SignalP"/>
    </source>
</evidence>
<evidence type="ECO:0000313" key="4">
    <source>
        <dbReference type="Proteomes" id="UP000265560"/>
    </source>
</evidence>
<organism evidence="3 4">
    <name type="scientific">Pseudomonas cavernae</name>
    <dbReference type="NCBI Taxonomy" id="2320867"/>
    <lineage>
        <taxon>Bacteria</taxon>
        <taxon>Pseudomonadati</taxon>
        <taxon>Pseudomonadota</taxon>
        <taxon>Gammaproteobacteria</taxon>
        <taxon>Pseudomonadales</taxon>
        <taxon>Pseudomonadaceae</taxon>
        <taxon>Pseudomonas</taxon>
    </lineage>
</organism>
<gene>
    <name evidence="3" type="ORF">D3880_14930</name>
</gene>
<reference evidence="4" key="1">
    <citation type="submission" date="2018-09" db="EMBL/GenBank/DDBJ databases">
        <authorList>
            <person name="Zhu H."/>
        </authorList>
    </citation>
    <scope>NUCLEOTIDE SEQUENCE [LARGE SCALE GENOMIC DNA]</scope>
    <source>
        <strain evidence="4">K2W31S-8</strain>
    </source>
</reference>
<accession>A0A385Z9X7</accession>
<keyword evidence="2" id="KW-0732">Signal</keyword>
<protein>
    <recommendedName>
        <fullName evidence="5">PA2779 family protein</fullName>
    </recommendedName>
</protein>
<dbReference type="NCBIfam" id="NF033919">
    <property type="entry name" value="PA2779_fam"/>
    <property type="match status" value="1"/>
</dbReference>
<keyword evidence="4" id="KW-1185">Reference proteome</keyword>
<sequence>MKTLAMTFVALLLLTCLTASLPLPAEAAMVSTQEAVAAQMLQEDRDKVRDFLDRATVQEKMKVMGIDATLAKSRVDALTAQELASLAQRIDTLPAGGALSTMDIVIILLIAILIAIAV</sequence>
<dbReference type="Pfam" id="PF20332">
    <property type="entry name" value="DUF6627"/>
    <property type="match status" value="1"/>
</dbReference>
<feature type="transmembrane region" description="Helical" evidence="1">
    <location>
        <begin position="95"/>
        <end position="117"/>
    </location>
</feature>
<dbReference type="OrthoDB" id="6401969at2"/>
<evidence type="ECO:0000256" key="1">
    <source>
        <dbReference type="SAM" id="Phobius"/>
    </source>
</evidence>
<dbReference type="KEGG" id="pcav:D3880_14930"/>
<evidence type="ECO:0008006" key="5">
    <source>
        <dbReference type="Google" id="ProtNLM"/>
    </source>
</evidence>
<dbReference type="InterPro" id="IPR046735">
    <property type="entry name" value="PA2779-like"/>
</dbReference>
<dbReference type="AlphaFoldDB" id="A0A385Z9X7"/>
<proteinExistence type="predicted"/>
<feature type="signal peptide" evidence="2">
    <location>
        <begin position="1"/>
        <end position="27"/>
    </location>
</feature>
<dbReference type="Proteomes" id="UP000265560">
    <property type="component" value="Chromosome"/>
</dbReference>
<keyword evidence="1" id="KW-0472">Membrane</keyword>
<feature type="chain" id="PRO_5017236841" description="PA2779 family protein" evidence="2">
    <location>
        <begin position="28"/>
        <end position="118"/>
    </location>
</feature>
<name>A0A385Z9X7_9PSED</name>